<comment type="caution">
    <text evidence="1">The sequence shown here is derived from an EMBL/GenBank/DDBJ whole genome shotgun (WGS) entry which is preliminary data.</text>
</comment>
<accession>A0A4C1US41</accession>
<evidence type="ECO:0000313" key="1">
    <source>
        <dbReference type="EMBL" id="GBP29139.1"/>
    </source>
</evidence>
<gene>
    <name evidence="1" type="ORF">EVAR_17677_1</name>
</gene>
<dbReference type="Proteomes" id="UP000299102">
    <property type="component" value="Unassembled WGS sequence"/>
</dbReference>
<reference evidence="1 2" key="1">
    <citation type="journal article" date="2019" name="Commun. Biol.">
        <title>The bagworm genome reveals a unique fibroin gene that provides high tensile strength.</title>
        <authorList>
            <person name="Kono N."/>
            <person name="Nakamura H."/>
            <person name="Ohtoshi R."/>
            <person name="Tomita M."/>
            <person name="Numata K."/>
            <person name="Arakawa K."/>
        </authorList>
    </citation>
    <scope>NUCLEOTIDE SEQUENCE [LARGE SCALE GENOMIC DNA]</scope>
</reference>
<dbReference type="AlphaFoldDB" id="A0A4C1US41"/>
<name>A0A4C1US41_EUMVA</name>
<proteinExistence type="predicted"/>
<protein>
    <submittedName>
        <fullName evidence="1">Uncharacterized protein</fullName>
    </submittedName>
</protein>
<dbReference type="EMBL" id="BGZK01000216">
    <property type="protein sequence ID" value="GBP29139.1"/>
    <property type="molecule type" value="Genomic_DNA"/>
</dbReference>
<organism evidence="1 2">
    <name type="scientific">Eumeta variegata</name>
    <name type="common">Bagworm moth</name>
    <name type="synonym">Eumeta japonica</name>
    <dbReference type="NCBI Taxonomy" id="151549"/>
    <lineage>
        <taxon>Eukaryota</taxon>
        <taxon>Metazoa</taxon>
        <taxon>Ecdysozoa</taxon>
        <taxon>Arthropoda</taxon>
        <taxon>Hexapoda</taxon>
        <taxon>Insecta</taxon>
        <taxon>Pterygota</taxon>
        <taxon>Neoptera</taxon>
        <taxon>Endopterygota</taxon>
        <taxon>Lepidoptera</taxon>
        <taxon>Glossata</taxon>
        <taxon>Ditrysia</taxon>
        <taxon>Tineoidea</taxon>
        <taxon>Psychidae</taxon>
        <taxon>Oiketicinae</taxon>
        <taxon>Eumeta</taxon>
    </lineage>
</organism>
<keyword evidence="2" id="KW-1185">Reference proteome</keyword>
<evidence type="ECO:0000313" key="2">
    <source>
        <dbReference type="Proteomes" id="UP000299102"/>
    </source>
</evidence>
<sequence length="274" mass="31160">MARHRAGRRCARGHADSIALSPTALRGRPSNRRRESLADYIAQGRRIRRTQHSICALVISETVDRERLDLDRAINRAPKDTNVSKQTVRPNACHHYRRRYLIERQSRYWIRQAATSATELMKENSAKEQAIAENDMQCRRRSREYTASASCHVTLELSQWNISTRTKRATCANVSLNQKEGVAGAFAIPTTTNDKRYYYCYTGWTPICASRSILTLVNIVHSPRRGRRLVKLHAQYRHVIIYPVKRNAGGGGGGGGWRGGVISLQERVEIYLSI</sequence>